<name>Q82WX9_NITEU</name>
<dbReference type="SUPFAM" id="SSF54631">
    <property type="entry name" value="CBS-domain pair"/>
    <property type="match status" value="1"/>
</dbReference>
<dbReference type="Gene3D" id="3.10.580.10">
    <property type="entry name" value="CBS-domain"/>
    <property type="match status" value="1"/>
</dbReference>
<keyword evidence="1" id="KW-0677">Repeat</keyword>
<gene>
    <name evidence="4" type="ordered locus">NE0525</name>
</gene>
<keyword evidence="5" id="KW-1185">Reference proteome</keyword>
<organism evidence="4 5">
    <name type="scientific">Nitrosomonas europaea (strain ATCC 19718 / CIP 103999 / KCTC 2705 / NBRC 14298)</name>
    <dbReference type="NCBI Taxonomy" id="228410"/>
    <lineage>
        <taxon>Bacteria</taxon>
        <taxon>Pseudomonadati</taxon>
        <taxon>Pseudomonadota</taxon>
        <taxon>Betaproteobacteria</taxon>
        <taxon>Nitrosomonadales</taxon>
        <taxon>Nitrosomonadaceae</taxon>
        <taxon>Nitrosomonas</taxon>
    </lineage>
</organism>
<dbReference type="GeneID" id="87103728"/>
<dbReference type="HOGENOM" id="CLU_040681_9_1_4"/>
<sequence>MSTKLELPIQEFTTPYPVTAREDSSIEELLDLIKNLKVRHIPIMSDGKVTGIVSERDLKIISALSTREKFLVRAADLMTPDPIIFRGSTSIEDVILKMSEKKIGSVLVSDEQGNLQGIFTVTDALDILVEILRGKK</sequence>
<accession>Q82WX9</accession>
<dbReference type="eggNOG" id="COG0517">
    <property type="taxonomic scope" value="Bacteria"/>
</dbReference>
<dbReference type="AlphaFoldDB" id="Q82WX9"/>
<dbReference type="Proteomes" id="UP000001416">
    <property type="component" value="Chromosome"/>
</dbReference>
<reference evidence="4 5" key="1">
    <citation type="journal article" date="2003" name="J. Bacteriol.">
        <title>Complete genome sequence of the ammonia-oxidizing bacterium and obligate chemolithoautotroph Nitrosomonas europaea.</title>
        <authorList>
            <person name="Chain P."/>
            <person name="Lamerdin J."/>
            <person name="Larimer F."/>
            <person name="Regala W."/>
            <person name="Land M."/>
            <person name="Hauser L."/>
            <person name="Hooper A."/>
            <person name="Klotz M."/>
            <person name="Norton J."/>
            <person name="Sayavedra-Soto L."/>
            <person name="Arciero D."/>
            <person name="Hommes N."/>
            <person name="Whittaker M."/>
            <person name="Arp D."/>
        </authorList>
    </citation>
    <scope>NUCLEOTIDE SEQUENCE [LARGE SCALE GENOMIC DNA]</scope>
    <source>
        <strain evidence="5">ATCC 19718 / CIP 103999 / KCTC 2705 / NBRC 14298</strain>
    </source>
</reference>
<feature type="domain" description="CBS" evidence="3">
    <location>
        <begin position="13"/>
        <end position="68"/>
    </location>
</feature>
<protein>
    <submittedName>
        <fullName evidence="4">CBS domain</fullName>
    </submittedName>
</protein>
<evidence type="ECO:0000256" key="2">
    <source>
        <dbReference type="PROSITE-ProRule" id="PRU00703"/>
    </source>
</evidence>
<dbReference type="RefSeq" id="WP_011111155.1">
    <property type="nucleotide sequence ID" value="NC_004757.1"/>
</dbReference>
<dbReference type="EMBL" id="AL954747">
    <property type="protein sequence ID" value="CAD84436.1"/>
    <property type="molecule type" value="Genomic_DNA"/>
</dbReference>
<dbReference type="PhylomeDB" id="Q82WX9"/>
<dbReference type="KEGG" id="neu:NE0525"/>
<dbReference type="Pfam" id="PF00571">
    <property type="entry name" value="CBS"/>
    <property type="match status" value="2"/>
</dbReference>
<dbReference type="SMART" id="SM00116">
    <property type="entry name" value="CBS"/>
    <property type="match status" value="2"/>
</dbReference>
<feature type="domain" description="CBS" evidence="3">
    <location>
        <begin position="78"/>
        <end position="136"/>
    </location>
</feature>
<dbReference type="PANTHER" id="PTHR48108">
    <property type="entry name" value="CBS DOMAIN-CONTAINING PROTEIN CBSX2, CHLOROPLASTIC"/>
    <property type="match status" value="1"/>
</dbReference>
<evidence type="ECO:0000256" key="1">
    <source>
        <dbReference type="ARBA" id="ARBA00022737"/>
    </source>
</evidence>
<dbReference type="OrthoDB" id="9808528at2"/>
<evidence type="ECO:0000313" key="5">
    <source>
        <dbReference type="Proteomes" id="UP000001416"/>
    </source>
</evidence>
<dbReference type="InterPro" id="IPR051462">
    <property type="entry name" value="CBS_domain-containing"/>
</dbReference>
<evidence type="ECO:0000313" key="4">
    <source>
        <dbReference type="EMBL" id="CAD84436.1"/>
    </source>
</evidence>
<dbReference type="InterPro" id="IPR000644">
    <property type="entry name" value="CBS_dom"/>
</dbReference>
<dbReference type="InterPro" id="IPR046342">
    <property type="entry name" value="CBS_dom_sf"/>
</dbReference>
<dbReference type="PROSITE" id="PS51371">
    <property type="entry name" value="CBS"/>
    <property type="match status" value="2"/>
</dbReference>
<keyword evidence="2" id="KW-0129">CBS domain</keyword>
<evidence type="ECO:0000259" key="3">
    <source>
        <dbReference type="PROSITE" id="PS51371"/>
    </source>
</evidence>
<dbReference type="PANTHER" id="PTHR48108:SF34">
    <property type="entry name" value="CBS DOMAIN-CONTAINING PROTEIN YHCV"/>
    <property type="match status" value="1"/>
</dbReference>
<dbReference type="STRING" id="228410.NE0525"/>
<proteinExistence type="predicted"/>